<reference evidence="3" key="1">
    <citation type="submission" date="2021-01" db="EMBL/GenBank/DDBJ databases">
        <authorList>
            <person name="Corre E."/>
            <person name="Pelletier E."/>
            <person name="Niang G."/>
            <person name="Scheremetjew M."/>
            <person name="Finn R."/>
            <person name="Kale V."/>
            <person name="Holt S."/>
            <person name="Cochrane G."/>
            <person name="Meng A."/>
            <person name="Brown T."/>
            <person name="Cohen L."/>
        </authorList>
    </citation>
    <scope>NUCLEOTIDE SEQUENCE</scope>
    <source>
        <strain evidence="3">PLY429</strain>
    </source>
</reference>
<accession>A0A7S1SZC1</accession>
<keyword evidence="2" id="KW-1133">Transmembrane helix</keyword>
<organism evidence="3">
    <name type="scientific">Tetraselmis chuii</name>
    <dbReference type="NCBI Taxonomy" id="63592"/>
    <lineage>
        <taxon>Eukaryota</taxon>
        <taxon>Viridiplantae</taxon>
        <taxon>Chlorophyta</taxon>
        <taxon>core chlorophytes</taxon>
        <taxon>Chlorodendrophyceae</taxon>
        <taxon>Chlorodendrales</taxon>
        <taxon>Chlorodendraceae</taxon>
        <taxon>Tetraselmis</taxon>
    </lineage>
</organism>
<keyword evidence="2" id="KW-0812">Transmembrane</keyword>
<dbReference type="AlphaFoldDB" id="A0A7S1SZC1"/>
<keyword evidence="2" id="KW-0472">Membrane</keyword>
<evidence type="ECO:0000256" key="2">
    <source>
        <dbReference type="SAM" id="Phobius"/>
    </source>
</evidence>
<protein>
    <submittedName>
        <fullName evidence="3">Uncharacterized protein</fullName>
    </submittedName>
</protein>
<feature type="compositionally biased region" description="Low complexity" evidence="1">
    <location>
        <begin position="112"/>
        <end position="137"/>
    </location>
</feature>
<feature type="transmembrane region" description="Helical" evidence="2">
    <location>
        <begin position="79"/>
        <end position="102"/>
    </location>
</feature>
<dbReference type="EMBL" id="HBGG01030686">
    <property type="protein sequence ID" value="CAD9213746.1"/>
    <property type="molecule type" value="Transcribed_RNA"/>
</dbReference>
<feature type="region of interest" description="Disordered" evidence="1">
    <location>
        <begin position="110"/>
        <end position="154"/>
    </location>
</feature>
<gene>
    <name evidence="3" type="ORF">TCHU04912_LOCUS15985</name>
</gene>
<name>A0A7S1SZC1_9CHLO</name>
<proteinExistence type="predicted"/>
<sequence>MGEELHDHGPAQLAVWLSQLVSTRGAMFQASEEPPEPLLDTDTPGLWGMLRETCSAFLAGLWDDSLDRNLLFRPEVQNVIMTAWPVLLMAALAVVNTVWGLFEDPAPRQHTGSGAVGDEAGASGSSDEGSLAASEGADGVVDSEGKGEGGGYSWRSKYGKQLRLVPNMGRPQALPAKRGEPTFLLLLMCPAGQRGDEAAETEVMHAIRLYRDFEKEGKFSLFKLRVADQPDWAELYRSIQADAPSNETRGSHPLLCWTPNRRRFQVIWVVDLVRAKIRMEDLLSGGGQWVKATMPQLW</sequence>
<evidence type="ECO:0000313" key="3">
    <source>
        <dbReference type="EMBL" id="CAD9213746.1"/>
    </source>
</evidence>
<evidence type="ECO:0000256" key="1">
    <source>
        <dbReference type="SAM" id="MobiDB-lite"/>
    </source>
</evidence>